<evidence type="ECO:0000313" key="1">
    <source>
        <dbReference type="EMBL" id="GMT30173.1"/>
    </source>
</evidence>
<dbReference type="Proteomes" id="UP001432322">
    <property type="component" value="Unassembled WGS sequence"/>
</dbReference>
<gene>
    <name evidence="1" type="ORF">PFISCL1PPCAC_21470</name>
</gene>
<organism evidence="1 2">
    <name type="scientific">Pristionchus fissidentatus</name>
    <dbReference type="NCBI Taxonomy" id="1538716"/>
    <lineage>
        <taxon>Eukaryota</taxon>
        <taxon>Metazoa</taxon>
        <taxon>Ecdysozoa</taxon>
        <taxon>Nematoda</taxon>
        <taxon>Chromadorea</taxon>
        <taxon>Rhabditida</taxon>
        <taxon>Rhabditina</taxon>
        <taxon>Diplogasteromorpha</taxon>
        <taxon>Diplogasteroidea</taxon>
        <taxon>Neodiplogasteridae</taxon>
        <taxon>Pristionchus</taxon>
    </lineage>
</organism>
<keyword evidence="2" id="KW-1185">Reference proteome</keyword>
<feature type="non-terminal residue" evidence="1">
    <location>
        <position position="1"/>
    </location>
</feature>
<dbReference type="EMBL" id="BTSY01000005">
    <property type="protein sequence ID" value="GMT30173.1"/>
    <property type="molecule type" value="Genomic_DNA"/>
</dbReference>
<dbReference type="AlphaFoldDB" id="A0AAV5WHN7"/>
<proteinExistence type="predicted"/>
<evidence type="ECO:0008006" key="3">
    <source>
        <dbReference type="Google" id="ProtNLM"/>
    </source>
</evidence>
<feature type="non-terminal residue" evidence="1">
    <location>
        <position position="160"/>
    </location>
</feature>
<accession>A0AAV5WHN7</accession>
<comment type="caution">
    <text evidence="1">The sequence shown here is derived from an EMBL/GenBank/DDBJ whole genome shotgun (WGS) entry which is preliminary data.</text>
</comment>
<sequence length="160" mass="18383">QVMTELSLSPTKKKMKVEEANQWPTLVVPNEILEKILSFVHPRELAILRRDKRMDALTPLPSLPPSRAGSAFAILSLIDRGPTELSLILKTTSEYSEMIATWGWNPSFRSIANGGWDLDLYWPVLRSSMAEIMERVRRAESKLNFEKVEFEFTRPNPFHV</sequence>
<protein>
    <recommendedName>
        <fullName evidence="3">F-box domain-containing protein</fullName>
    </recommendedName>
</protein>
<evidence type="ECO:0000313" key="2">
    <source>
        <dbReference type="Proteomes" id="UP001432322"/>
    </source>
</evidence>
<name>A0AAV5WHN7_9BILA</name>
<reference evidence="1" key="1">
    <citation type="submission" date="2023-10" db="EMBL/GenBank/DDBJ databases">
        <title>Genome assembly of Pristionchus species.</title>
        <authorList>
            <person name="Yoshida K."/>
            <person name="Sommer R.J."/>
        </authorList>
    </citation>
    <scope>NUCLEOTIDE SEQUENCE</scope>
    <source>
        <strain evidence="1">RS5133</strain>
    </source>
</reference>